<accession>A0A917S7A7</accession>
<dbReference type="InterPro" id="IPR041698">
    <property type="entry name" value="Methyltransf_25"/>
</dbReference>
<dbReference type="Gene3D" id="3.40.50.150">
    <property type="entry name" value="Vaccinia Virus protein VP39"/>
    <property type="match status" value="1"/>
</dbReference>
<feature type="domain" description="Methyltransferase" evidence="2">
    <location>
        <begin position="40"/>
        <end position="135"/>
    </location>
</feature>
<name>A0A917S7A7_9ACTN</name>
<comment type="caution">
    <text evidence="3">The sequence shown here is derived from an EMBL/GenBank/DDBJ whole genome shotgun (WGS) entry which is preliminary data.</text>
</comment>
<reference evidence="3" key="1">
    <citation type="journal article" date="2014" name="Int. J. Syst. Evol. Microbiol.">
        <title>Complete genome sequence of Corynebacterium casei LMG S-19264T (=DSM 44701T), isolated from a smear-ripened cheese.</title>
        <authorList>
            <consortium name="US DOE Joint Genome Institute (JGI-PGF)"/>
            <person name="Walter F."/>
            <person name="Albersmeier A."/>
            <person name="Kalinowski J."/>
            <person name="Ruckert C."/>
        </authorList>
    </citation>
    <scope>NUCLEOTIDE SEQUENCE</scope>
    <source>
        <strain evidence="3">CGMCC 4.7306</strain>
    </source>
</reference>
<dbReference type="SUPFAM" id="SSF53335">
    <property type="entry name" value="S-adenosyl-L-methionine-dependent methyltransferases"/>
    <property type="match status" value="1"/>
</dbReference>
<evidence type="ECO:0000313" key="4">
    <source>
        <dbReference type="Proteomes" id="UP000613840"/>
    </source>
</evidence>
<evidence type="ECO:0000313" key="3">
    <source>
        <dbReference type="EMBL" id="GGL59253.1"/>
    </source>
</evidence>
<gene>
    <name evidence="3" type="ORF">GCM10011575_17220</name>
</gene>
<keyword evidence="4" id="KW-1185">Reference proteome</keyword>
<dbReference type="PANTHER" id="PTHR43861">
    <property type="entry name" value="TRANS-ACONITATE 2-METHYLTRANSFERASE-RELATED"/>
    <property type="match status" value="1"/>
</dbReference>
<keyword evidence="1" id="KW-0808">Transferase</keyword>
<keyword evidence="3" id="KW-0489">Methyltransferase</keyword>
<dbReference type="Pfam" id="PF13649">
    <property type="entry name" value="Methyltransf_25"/>
    <property type="match status" value="1"/>
</dbReference>
<proteinExistence type="predicted"/>
<dbReference type="RefSeq" id="WP_188894766.1">
    <property type="nucleotide sequence ID" value="NZ_BMMZ01000003.1"/>
</dbReference>
<dbReference type="EMBL" id="BMMZ01000003">
    <property type="protein sequence ID" value="GGL59253.1"/>
    <property type="molecule type" value="Genomic_DNA"/>
</dbReference>
<dbReference type="GO" id="GO:0008168">
    <property type="term" value="F:methyltransferase activity"/>
    <property type="evidence" value="ECO:0007669"/>
    <property type="project" value="UniProtKB-KW"/>
</dbReference>
<reference evidence="3" key="2">
    <citation type="submission" date="2020-09" db="EMBL/GenBank/DDBJ databases">
        <authorList>
            <person name="Sun Q."/>
            <person name="Zhou Y."/>
        </authorList>
    </citation>
    <scope>NUCLEOTIDE SEQUENCE</scope>
    <source>
        <strain evidence="3">CGMCC 4.7306</strain>
    </source>
</reference>
<evidence type="ECO:0000259" key="2">
    <source>
        <dbReference type="Pfam" id="PF13649"/>
    </source>
</evidence>
<dbReference type="AlphaFoldDB" id="A0A917S7A7"/>
<dbReference type="Proteomes" id="UP000613840">
    <property type="component" value="Unassembled WGS sequence"/>
</dbReference>
<dbReference type="GO" id="GO:0032259">
    <property type="term" value="P:methylation"/>
    <property type="evidence" value="ECO:0007669"/>
    <property type="project" value="UniProtKB-KW"/>
</dbReference>
<dbReference type="InterPro" id="IPR029063">
    <property type="entry name" value="SAM-dependent_MTases_sf"/>
</dbReference>
<evidence type="ECO:0000256" key="1">
    <source>
        <dbReference type="ARBA" id="ARBA00022679"/>
    </source>
</evidence>
<sequence length="248" mass="26870">MADDPFSDPRLVGLYDRDNPGGADHDFYRALADEIAAGTIVDLGCGTGMLTVTLADHDRTVIGVDPSPTMLDFARRRSGAAAVTWVDGDASVIDSALGEQRADLIIMSGNTAQHILGADWSATLEQVRDGLRPGGLLAFESRNPDNRAWEDWTEERTIGSRDTPVGRMTEWLELISVTTEEVTFDAHNLFEVTGEDAVYRSTLAFRTAQELTADLAVAGLTVRSITGGWSQEPVTPASRIYVVTAVRE</sequence>
<organism evidence="3 4">
    <name type="scientific">Microlunatus endophyticus</name>
    <dbReference type="NCBI Taxonomy" id="1716077"/>
    <lineage>
        <taxon>Bacteria</taxon>
        <taxon>Bacillati</taxon>
        <taxon>Actinomycetota</taxon>
        <taxon>Actinomycetes</taxon>
        <taxon>Propionibacteriales</taxon>
        <taxon>Propionibacteriaceae</taxon>
        <taxon>Microlunatus</taxon>
    </lineage>
</organism>
<protein>
    <submittedName>
        <fullName evidence="3">Methyltransferase</fullName>
    </submittedName>
</protein>
<dbReference type="CDD" id="cd02440">
    <property type="entry name" value="AdoMet_MTases"/>
    <property type="match status" value="1"/>
</dbReference>